<proteinExistence type="predicted"/>
<dbReference type="EMBL" id="AXCW01000003">
    <property type="protein sequence ID" value="EYR65176.1"/>
    <property type="molecule type" value="Genomic_DNA"/>
</dbReference>
<reference evidence="1 2" key="1">
    <citation type="submission" date="2014-01" db="EMBL/GenBank/DDBJ databases">
        <title>Actinotalea ferrariae CF5-4.</title>
        <authorList>
            <person name="Chen F."/>
            <person name="Li Y."/>
            <person name="Wang G."/>
        </authorList>
    </citation>
    <scope>NUCLEOTIDE SEQUENCE [LARGE SCALE GENOMIC DNA]</scope>
    <source>
        <strain evidence="1 2">CF5-4</strain>
    </source>
</reference>
<evidence type="ECO:0000313" key="1">
    <source>
        <dbReference type="EMBL" id="EYR65176.1"/>
    </source>
</evidence>
<dbReference type="AlphaFoldDB" id="A0A021VVI7"/>
<gene>
    <name evidence="1" type="ORF">N866_10055</name>
</gene>
<dbReference type="RefSeq" id="WP_034221301.1">
    <property type="nucleotide sequence ID" value="NZ_AXCW01000003.1"/>
</dbReference>
<sequence length="72" mass="7749">MGTVLFLALLTTTLFVVGRQAQPRRERRPLRDLGVRDVLWTAAAGVLVLEHLHEVWVTRGGPGTAGSPASSS</sequence>
<organism evidence="1 2">
    <name type="scientific">Actinotalea ferrariae CF5-4</name>
    <dbReference type="NCBI Taxonomy" id="948458"/>
    <lineage>
        <taxon>Bacteria</taxon>
        <taxon>Bacillati</taxon>
        <taxon>Actinomycetota</taxon>
        <taxon>Actinomycetes</taxon>
        <taxon>Micrococcales</taxon>
        <taxon>Cellulomonadaceae</taxon>
        <taxon>Actinotalea</taxon>
    </lineage>
</organism>
<protein>
    <submittedName>
        <fullName evidence="1">Uncharacterized protein</fullName>
    </submittedName>
</protein>
<name>A0A021VVI7_9CELL</name>
<evidence type="ECO:0000313" key="2">
    <source>
        <dbReference type="Proteomes" id="UP000019753"/>
    </source>
</evidence>
<keyword evidence="2" id="KW-1185">Reference proteome</keyword>
<comment type="caution">
    <text evidence="1">The sequence shown here is derived from an EMBL/GenBank/DDBJ whole genome shotgun (WGS) entry which is preliminary data.</text>
</comment>
<accession>A0A021VVI7</accession>
<dbReference type="Proteomes" id="UP000019753">
    <property type="component" value="Unassembled WGS sequence"/>
</dbReference>